<keyword evidence="2" id="KW-0418">Kinase</keyword>
<dbReference type="GO" id="GO:0016301">
    <property type="term" value="F:kinase activity"/>
    <property type="evidence" value="ECO:0007669"/>
    <property type="project" value="UniProtKB-KW"/>
</dbReference>
<gene>
    <name evidence="2" type="ORF">KIH39_17235</name>
</gene>
<reference evidence="2" key="1">
    <citation type="submission" date="2021-05" db="EMBL/GenBank/DDBJ databases">
        <title>Complete genome sequence of the cellulolytic planctomycete Telmatocola sphagniphila SP2T and characterization of the first cellulase from planctomycetes.</title>
        <authorList>
            <person name="Rakitin A.L."/>
            <person name="Beletsky A.V."/>
            <person name="Naumoff D.G."/>
            <person name="Kulichevskaya I.S."/>
            <person name="Mardanov A.V."/>
            <person name="Ravin N.V."/>
            <person name="Dedysh S.N."/>
        </authorList>
    </citation>
    <scope>NUCLEOTIDE SEQUENCE</scope>
    <source>
        <strain evidence="2">SP2T</strain>
    </source>
</reference>
<dbReference type="InterPro" id="IPR014867">
    <property type="entry name" value="Spore_coat_CotH_CotH2/3/7"/>
</dbReference>
<dbReference type="Pfam" id="PF08757">
    <property type="entry name" value="CotH"/>
    <property type="match status" value="1"/>
</dbReference>
<dbReference type="PANTHER" id="PTHR40050:SF1">
    <property type="entry name" value="INNER SPORE COAT PROTEIN H"/>
    <property type="match status" value="1"/>
</dbReference>
<name>A0A8E6ESE0_9BACT</name>
<organism evidence="2 3">
    <name type="scientific">Telmatocola sphagniphila</name>
    <dbReference type="NCBI Taxonomy" id="1123043"/>
    <lineage>
        <taxon>Bacteria</taxon>
        <taxon>Pseudomonadati</taxon>
        <taxon>Planctomycetota</taxon>
        <taxon>Planctomycetia</taxon>
        <taxon>Gemmatales</taxon>
        <taxon>Gemmataceae</taxon>
    </lineage>
</organism>
<keyword evidence="1" id="KW-0732">Signal</keyword>
<dbReference type="KEGG" id="tsph:KIH39_17235"/>
<keyword evidence="3" id="KW-1185">Reference proteome</keyword>
<sequence>MLRISLIFLLCSMNALLYAPRALAQQPASKKVDESEEFFKGEKLRKFTVTVDEENLKVLRRDPRKYVRASFSDGSKGMGDVGLHLKGAAGSFRGFDDKPALTLNFDKFVKNQNYRGMDKMHCNNSVQDPSFCAELICGELARMMNIPAARTTHAVVDLNGKKKGLFTVKEGFNKNFLKRYFTNVNGNLYDGGFLTDIDADLYRNSGSEGLDNREDLKGVVKACREPDAKKRFEEVAKVVDIDRFISVMVFDALTAHWDGYTSQKNNYRIYHDPETKKIVFFVHGMDQMFSNPGWNIWPATNGMVSRAIWDTEEGKKRYEARLREVVAKYFKIDWMHRRIDEVISRVKPFAEKEVDKNTANDFENNAKDFKRRIKERVEFVEKELAKKK</sequence>
<evidence type="ECO:0000313" key="2">
    <source>
        <dbReference type="EMBL" id="QVL30589.1"/>
    </source>
</evidence>
<keyword evidence="2" id="KW-0808">Transferase</keyword>
<dbReference type="RefSeq" id="WP_213494460.1">
    <property type="nucleotide sequence ID" value="NZ_CP074694.1"/>
</dbReference>
<dbReference type="EMBL" id="CP074694">
    <property type="protein sequence ID" value="QVL30589.1"/>
    <property type="molecule type" value="Genomic_DNA"/>
</dbReference>
<protein>
    <submittedName>
        <fullName evidence="2">CotH kinase family protein</fullName>
    </submittedName>
</protein>
<feature type="signal peptide" evidence="1">
    <location>
        <begin position="1"/>
        <end position="24"/>
    </location>
</feature>
<accession>A0A8E6ESE0</accession>
<dbReference type="AlphaFoldDB" id="A0A8E6ESE0"/>
<dbReference type="Proteomes" id="UP000676194">
    <property type="component" value="Chromosome"/>
</dbReference>
<evidence type="ECO:0000256" key="1">
    <source>
        <dbReference type="SAM" id="SignalP"/>
    </source>
</evidence>
<dbReference type="PANTHER" id="PTHR40050">
    <property type="entry name" value="INNER SPORE COAT PROTEIN H"/>
    <property type="match status" value="1"/>
</dbReference>
<feature type="chain" id="PRO_5034424889" evidence="1">
    <location>
        <begin position="25"/>
        <end position="388"/>
    </location>
</feature>
<proteinExistence type="predicted"/>
<evidence type="ECO:0000313" key="3">
    <source>
        <dbReference type="Proteomes" id="UP000676194"/>
    </source>
</evidence>